<protein>
    <recommendedName>
        <fullName evidence="1">Glycosyl transferase family 1 domain-containing protein</fullName>
    </recommendedName>
</protein>
<sequence>MRKLAILDGANKGIVYVNHNPVDLDVFFPIKDISKDIDILFIGRLSVEKGVEILIKATLFFEKKWSVTIVGEGALRKDLEKLAHKLNNKINFEGWIELEILPLILIEQKY</sequence>
<dbReference type="AlphaFoldDB" id="A0A0F9EPK7"/>
<dbReference type="SUPFAM" id="SSF53756">
    <property type="entry name" value="UDP-Glycosyltransferase/glycogen phosphorylase"/>
    <property type="match status" value="1"/>
</dbReference>
<evidence type="ECO:0000259" key="1">
    <source>
        <dbReference type="Pfam" id="PF00534"/>
    </source>
</evidence>
<name>A0A0F9EPK7_9ZZZZ</name>
<dbReference type="EMBL" id="LAZR01026606">
    <property type="protein sequence ID" value="KKL68201.1"/>
    <property type="molecule type" value="Genomic_DNA"/>
</dbReference>
<dbReference type="Pfam" id="PF00534">
    <property type="entry name" value="Glycos_transf_1"/>
    <property type="match status" value="1"/>
</dbReference>
<dbReference type="InterPro" id="IPR001296">
    <property type="entry name" value="Glyco_trans_1"/>
</dbReference>
<gene>
    <name evidence="2" type="ORF">LCGC14_2127360</name>
</gene>
<dbReference type="GO" id="GO:0016757">
    <property type="term" value="F:glycosyltransferase activity"/>
    <property type="evidence" value="ECO:0007669"/>
    <property type="project" value="InterPro"/>
</dbReference>
<organism evidence="2">
    <name type="scientific">marine sediment metagenome</name>
    <dbReference type="NCBI Taxonomy" id="412755"/>
    <lineage>
        <taxon>unclassified sequences</taxon>
        <taxon>metagenomes</taxon>
        <taxon>ecological metagenomes</taxon>
    </lineage>
</organism>
<proteinExistence type="predicted"/>
<feature type="domain" description="Glycosyl transferase family 1" evidence="1">
    <location>
        <begin position="34"/>
        <end position="95"/>
    </location>
</feature>
<accession>A0A0F9EPK7</accession>
<evidence type="ECO:0000313" key="2">
    <source>
        <dbReference type="EMBL" id="KKL68201.1"/>
    </source>
</evidence>
<comment type="caution">
    <text evidence="2">The sequence shown here is derived from an EMBL/GenBank/DDBJ whole genome shotgun (WGS) entry which is preliminary data.</text>
</comment>
<reference evidence="2" key="1">
    <citation type="journal article" date="2015" name="Nature">
        <title>Complex archaea that bridge the gap between prokaryotes and eukaryotes.</title>
        <authorList>
            <person name="Spang A."/>
            <person name="Saw J.H."/>
            <person name="Jorgensen S.L."/>
            <person name="Zaremba-Niedzwiedzka K."/>
            <person name="Martijn J."/>
            <person name="Lind A.E."/>
            <person name="van Eijk R."/>
            <person name="Schleper C."/>
            <person name="Guy L."/>
            <person name="Ettema T.J."/>
        </authorList>
    </citation>
    <scope>NUCLEOTIDE SEQUENCE</scope>
</reference>
<dbReference type="Gene3D" id="3.40.50.2000">
    <property type="entry name" value="Glycogen Phosphorylase B"/>
    <property type="match status" value="1"/>
</dbReference>